<proteinExistence type="predicted"/>
<organism evidence="2 3">
    <name type="scientific">Obba rivulosa</name>
    <dbReference type="NCBI Taxonomy" id="1052685"/>
    <lineage>
        <taxon>Eukaryota</taxon>
        <taxon>Fungi</taxon>
        <taxon>Dikarya</taxon>
        <taxon>Basidiomycota</taxon>
        <taxon>Agaricomycotina</taxon>
        <taxon>Agaricomycetes</taxon>
        <taxon>Polyporales</taxon>
        <taxon>Gelatoporiaceae</taxon>
        <taxon>Obba</taxon>
    </lineage>
</organism>
<accession>A0A8E2AK81</accession>
<reference evidence="2 3" key="1">
    <citation type="submission" date="2016-07" db="EMBL/GenBank/DDBJ databases">
        <title>Draft genome of the white-rot fungus Obba rivulosa 3A-2.</title>
        <authorList>
            <consortium name="DOE Joint Genome Institute"/>
            <person name="Miettinen O."/>
            <person name="Riley R."/>
            <person name="Acob R."/>
            <person name="Barry K."/>
            <person name="Cullen D."/>
            <person name="De Vries R."/>
            <person name="Hainaut M."/>
            <person name="Hatakka A."/>
            <person name="Henrissat B."/>
            <person name="Hilden K."/>
            <person name="Kuo R."/>
            <person name="Labutti K."/>
            <person name="Lipzen A."/>
            <person name="Makela M.R."/>
            <person name="Sandor L."/>
            <person name="Spatafora J.W."/>
            <person name="Grigoriev I.V."/>
            <person name="Hibbett D.S."/>
        </authorList>
    </citation>
    <scope>NUCLEOTIDE SEQUENCE [LARGE SCALE GENOMIC DNA]</scope>
    <source>
        <strain evidence="2 3">3A-2</strain>
    </source>
</reference>
<name>A0A8E2AK81_9APHY</name>
<dbReference type="Proteomes" id="UP000250043">
    <property type="component" value="Unassembled WGS sequence"/>
</dbReference>
<protein>
    <submittedName>
        <fullName evidence="2">Uncharacterized protein</fullName>
    </submittedName>
</protein>
<dbReference type="EMBL" id="KV722625">
    <property type="protein sequence ID" value="OCH84889.1"/>
    <property type="molecule type" value="Genomic_DNA"/>
</dbReference>
<sequence>MSVMGNHVAIIMTYHKSDALSGTDKYISHSLGSFTSDLTLTNKKTELTLKLKVVPGEVSDQWHATSLHIAGGMMLPYQDTLSSRFEQLCDQGQFADLHARAPMPVTALDMPAIVAGVLDQVVQEFHIQSAVASTTNKIIARLARIPLAPASAKSHAQTGTAGASASSPFVSGDPTITPSLKDAKHRIVHEDSATSTPMGTPAPGLTPPICFEHTQGNKQSMADMVQDTPQPGEKGHKRCRTGKLMRSGKLPTEIQFIGFRHLAGVVQLAAGCVRFRKRGEKALKALVASIEASFIICTEETARNSTCLPWENGPGWLLKQSYDQGQLRSECENHQRIYPITVTGSCMLRYAHRSANKFTGAARENIGIGQFTIPGLRHGGTTYIGAWEYHHTRAD</sequence>
<feature type="compositionally biased region" description="Low complexity" evidence="1">
    <location>
        <begin position="158"/>
        <end position="167"/>
    </location>
</feature>
<gene>
    <name evidence="2" type="ORF">OBBRIDRAFT_861738</name>
</gene>
<keyword evidence="3" id="KW-1185">Reference proteome</keyword>
<evidence type="ECO:0000256" key="1">
    <source>
        <dbReference type="SAM" id="MobiDB-lite"/>
    </source>
</evidence>
<evidence type="ECO:0000313" key="2">
    <source>
        <dbReference type="EMBL" id="OCH84889.1"/>
    </source>
</evidence>
<feature type="region of interest" description="Disordered" evidence="1">
    <location>
        <begin position="156"/>
        <end position="183"/>
    </location>
</feature>
<dbReference type="AlphaFoldDB" id="A0A8E2AK81"/>
<evidence type="ECO:0000313" key="3">
    <source>
        <dbReference type="Proteomes" id="UP000250043"/>
    </source>
</evidence>